<evidence type="ECO:0000313" key="2">
    <source>
        <dbReference type="Proteomes" id="UP000805193"/>
    </source>
</evidence>
<name>A0AC60Q5M6_IXOPE</name>
<organism evidence="1 2">
    <name type="scientific">Ixodes persulcatus</name>
    <name type="common">Taiga tick</name>
    <dbReference type="NCBI Taxonomy" id="34615"/>
    <lineage>
        <taxon>Eukaryota</taxon>
        <taxon>Metazoa</taxon>
        <taxon>Ecdysozoa</taxon>
        <taxon>Arthropoda</taxon>
        <taxon>Chelicerata</taxon>
        <taxon>Arachnida</taxon>
        <taxon>Acari</taxon>
        <taxon>Parasitiformes</taxon>
        <taxon>Ixodida</taxon>
        <taxon>Ixodoidea</taxon>
        <taxon>Ixodidae</taxon>
        <taxon>Ixodinae</taxon>
        <taxon>Ixodes</taxon>
    </lineage>
</organism>
<proteinExistence type="predicted"/>
<evidence type="ECO:0000313" key="1">
    <source>
        <dbReference type="EMBL" id="KAG0428951.1"/>
    </source>
</evidence>
<sequence length="581" mass="64031">MGPQMTLYVPSVLFKERNRLLLLELERAPCGLSENCVAEFVKTPVINGARQTWLLSNGGTQLGTRRRQWVCRGYNVTPVDNRRKSVGDAVYRTGNLSVPPSDTAAYAAPKTVLALRERRGISIRCSASSPHLSPLAALLLGDSHPGFPRHRSDIRGQKLALDEGIIHAPHCSSHPVRDYRSTVNVVRSQEAEELLVQLCPVEPHSMWICSPLPRNMCVSRVARPPLIGYCENPTCSGLVRVRLEFVLPWKPYHQDRHVRELRSIAMDSAKSWVVAAASCWINVFSNAIFRSTAVLFVNIVQSLGMTREEASWPISVMGISYCLSAPVAGNLAKHVAIWKMTVCASLVASVSLAACFFGNSLPFLVVFLGILHGTSLGFLSLFNTVIGHHFSRYRAIASGIASSGYTIGGLIFPPVFQVLFDEYGTRGGLLLLPMFYLIALSYAQIVFNMSTYLTVIVDFATDRDVPQWDAVLLLAIYGVADVASRFGSGWISDNKCIKRSAVMSLHFFLWSVSYFMLASANHFSFHVVSAITAGWSNGATSMLVPVLVMELVDAQQFSFCFGFVTLIIVLPFCLRPLMIGE</sequence>
<protein>
    <submittedName>
        <fullName evidence="1">Uncharacterized protein</fullName>
    </submittedName>
</protein>
<dbReference type="Proteomes" id="UP000805193">
    <property type="component" value="Unassembled WGS sequence"/>
</dbReference>
<reference evidence="1 2" key="1">
    <citation type="journal article" date="2020" name="Cell">
        <title>Large-Scale Comparative Analyses of Tick Genomes Elucidate Their Genetic Diversity and Vector Capacities.</title>
        <authorList>
            <consortium name="Tick Genome and Microbiome Consortium (TIGMIC)"/>
            <person name="Jia N."/>
            <person name="Wang J."/>
            <person name="Shi W."/>
            <person name="Du L."/>
            <person name="Sun Y."/>
            <person name="Zhan W."/>
            <person name="Jiang J.F."/>
            <person name="Wang Q."/>
            <person name="Zhang B."/>
            <person name="Ji P."/>
            <person name="Bell-Sakyi L."/>
            <person name="Cui X.M."/>
            <person name="Yuan T.T."/>
            <person name="Jiang B.G."/>
            <person name="Yang W.F."/>
            <person name="Lam T.T."/>
            <person name="Chang Q.C."/>
            <person name="Ding S.J."/>
            <person name="Wang X.J."/>
            <person name="Zhu J.G."/>
            <person name="Ruan X.D."/>
            <person name="Zhao L."/>
            <person name="Wei J.T."/>
            <person name="Ye R.Z."/>
            <person name="Que T.C."/>
            <person name="Du C.H."/>
            <person name="Zhou Y.H."/>
            <person name="Cheng J.X."/>
            <person name="Dai P.F."/>
            <person name="Guo W.B."/>
            <person name="Han X.H."/>
            <person name="Huang E.J."/>
            <person name="Li L.F."/>
            <person name="Wei W."/>
            <person name="Gao Y.C."/>
            <person name="Liu J.Z."/>
            <person name="Shao H.Z."/>
            <person name="Wang X."/>
            <person name="Wang C.C."/>
            <person name="Yang T.C."/>
            <person name="Huo Q.B."/>
            <person name="Li W."/>
            <person name="Chen H.Y."/>
            <person name="Chen S.E."/>
            <person name="Zhou L.G."/>
            <person name="Ni X.B."/>
            <person name="Tian J.H."/>
            <person name="Sheng Y."/>
            <person name="Liu T."/>
            <person name="Pan Y.S."/>
            <person name="Xia L.Y."/>
            <person name="Li J."/>
            <person name="Zhao F."/>
            <person name="Cao W.C."/>
        </authorList>
    </citation>
    <scope>NUCLEOTIDE SEQUENCE [LARGE SCALE GENOMIC DNA]</scope>
    <source>
        <strain evidence="1">Iper-2018</strain>
    </source>
</reference>
<dbReference type="EMBL" id="JABSTQ010009460">
    <property type="protein sequence ID" value="KAG0428951.1"/>
    <property type="molecule type" value="Genomic_DNA"/>
</dbReference>
<comment type="caution">
    <text evidence="1">The sequence shown here is derived from an EMBL/GenBank/DDBJ whole genome shotgun (WGS) entry which is preliminary data.</text>
</comment>
<keyword evidence="2" id="KW-1185">Reference proteome</keyword>
<gene>
    <name evidence="1" type="ORF">HPB47_024109</name>
</gene>
<accession>A0AC60Q5M6</accession>